<dbReference type="RefSeq" id="WP_101023036.1">
    <property type="nucleotide sequence ID" value="NZ_LKTS01000008.1"/>
</dbReference>
<feature type="signal peptide" evidence="1">
    <location>
        <begin position="1"/>
        <end position="18"/>
    </location>
</feature>
<evidence type="ECO:0000256" key="1">
    <source>
        <dbReference type="SAM" id="SignalP"/>
    </source>
</evidence>
<proteinExistence type="predicted"/>
<protein>
    <submittedName>
        <fullName evidence="2">Uncharacterized protein</fullName>
    </submittedName>
</protein>
<dbReference type="Proteomes" id="UP000232673">
    <property type="component" value="Unassembled WGS sequence"/>
</dbReference>
<comment type="caution">
    <text evidence="2">The sequence shown here is derived from an EMBL/GenBank/DDBJ whole genome shotgun (WGS) entry which is preliminary data.</text>
</comment>
<feature type="chain" id="PRO_5014864493" evidence="1">
    <location>
        <begin position="19"/>
        <end position="1493"/>
    </location>
</feature>
<keyword evidence="3" id="KW-1185">Reference proteome</keyword>
<dbReference type="STRING" id="447422.SAMN05660903_03598"/>
<organism evidence="2 3">
    <name type="scientific">Salegentibacter salinarum</name>
    <dbReference type="NCBI Taxonomy" id="447422"/>
    <lineage>
        <taxon>Bacteria</taxon>
        <taxon>Pseudomonadati</taxon>
        <taxon>Bacteroidota</taxon>
        <taxon>Flavobacteriia</taxon>
        <taxon>Flavobacteriales</taxon>
        <taxon>Flavobacteriaceae</taxon>
        <taxon>Salegentibacter</taxon>
    </lineage>
</organism>
<gene>
    <name evidence="2" type="ORF">APR41_15230</name>
</gene>
<evidence type="ECO:0000313" key="3">
    <source>
        <dbReference type="Proteomes" id="UP000232673"/>
    </source>
</evidence>
<evidence type="ECO:0000313" key="2">
    <source>
        <dbReference type="EMBL" id="PKD20022.1"/>
    </source>
</evidence>
<keyword evidence="1" id="KW-0732">Signal</keyword>
<name>A0A2N0TZ45_9FLAO</name>
<reference evidence="2 3" key="1">
    <citation type="submission" date="2015-10" db="EMBL/GenBank/DDBJ databases">
        <title>Draft genome sequence of Salegentibacter salinarum KCTC 12975.</title>
        <authorList>
            <person name="Lin W."/>
            <person name="Zheng Q."/>
        </authorList>
    </citation>
    <scope>NUCLEOTIDE SEQUENCE [LARGE SCALE GENOMIC DNA]</scope>
    <source>
        <strain evidence="2 3">KCTC 12975</strain>
    </source>
</reference>
<sequence>MKKLLLLSLIFIGFSVNAQVGIGTDMPNPSSQLEIVANDRGILIPQVSLLSITDQTTITNGNVESLLVFNTSTTEALTPGYYYWYNGSWKRISSSNNSNPNIPENIVIWNSENEEFVYLNEEGDNVRIDLGEIANENITTLVDNIDGTYTYTSEDNTVTTINVPADVIGNINNNGNIYERIIDLIKANTFNTKITDNGNGTFTHTAVDGTEVIFDANTTNLLDNGDGTYDLTNADGNTININTNADSNAYDNTNSGLTAGNVQDALDEIQDNLDNTSDILVDNTDGTYTHTAVDGTEVIIDANTTSVSEVDGVYTFTDGNGDAITSIDTNADAINFDNSTNGFTSDNVQAALEEVQASLDDTDTGLENIDLTDNGDGTFTYSDAAGTAIDFDANTTSYAQDGAGNYTFTNHNGESMTVTVIDDVVANIQNEGAIYNEIINILGDETDAFVDNRNGTFTHTAVDGTEVIFDANTTNLLDNGDGTYDLTNADGNTININTNADSNAYDNTNSGLTAGNVQDALDEIQDNLDNTSDILVDNTDGTYTHTAVDGTEVIIDANTTSVTENADGSYTFTDATGTEITTIETAADTNLYDNTNSGLTAGNVQDALDEIQDNLDNTSDILVDNTDGTYTHTAVDGTEVIIDANTTSVTENADGSYTFTDATGTEITTIETAADTNLYDNTNSGLTSDNVQDALDEIQGNLDGASDGAILSDDLTVTDGENSIFKDVTLEIAPGAVGTDELANDAVTNIKLANNSVSNSKVQDGAITSAKIQNGEVNEVDINTDAVSTDKIQAGAVSAEKLGSDGVPAGQVPIADGAGNVTYGNVSSSSVDGEDFTSNDLTITNGTGATLTAVTAEISDGAVDTDALGADAVTNEKLSDDAVDTENIVDGGVGTSDLAGNSVTADKLNSGSATSGQVGIADGAGNVTYGNVSSTSVDGEDLSVSDGIEFTGGTDGVGKLLAETGIGIADGGITTDKLATNAVTNEKLSDDSVNTENIVDGGVGTSDLAGNSVTADKLNSGSATSGQVGIADGSGNVTYGNISSENVDGADLTAGDGSITVVDGTGATLVDANVSVAADGITNDKLADDAVSTENILDGGVGTSDLAGISVTADKLNSGSATSGQVPIADGAGNVTYGNISSSRVDGEDFTSNDLTITNGIGATLTAVTAEISDGAVDTDALGADAVTNDKLSDDAVDTENIVDGGVGTSDLAGNSVTADKLNSGSATSGQVGIADGSGNVTYGNISSENVDGADLTAGDGSITVVDGTGATLVEANLRVAADGITNDKLADNAVNTENIVDGAIEASDINSNVAGDGLTQNTTTGALEVSANNGVTATTDNIQLGGDLIQPTAITTDATNTLAVEGLQDGSATDNIVVADPNTGELKQLKAAMPKFFYMPSVVFDTSTQDTGITRNLHQDYVDQFGSPVVSSSGASGAIPTLDANDLEYYITYYDDTVFENVSIDAVGNLTYDVISSTNSAASFMNIVFVVK</sequence>
<dbReference type="EMBL" id="LKTS01000008">
    <property type="protein sequence ID" value="PKD20022.1"/>
    <property type="molecule type" value="Genomic_DNA"/>
</dbReference>
<accession>A0A2N0TZ45</accession>